<name>A0A1I4DBQ3_9BACL</name>
<evidence type="ECO:0000313" key="2">
    <source>
        <dbReference type="Proteomes" id="UP000198915"/>
    </source>
</evidence>
<dbReference type="EMBL" id="FORT01000023">
    <property type="protein sequence ID" value="SFK90453.1"/>
    <property type="molecule type" value="Genomic_DNA"/>
</dbReference>
<proteinExistence type="predicted"/>
<accession>A0A1I4DBQ3</accession>
<protein>
    <submittedName>
        <fullName evidence="1">Uncharacterized protein</fullName>
    </submittedName>
</protein>
<evidence type="ECO:0000313" key="1">
    <source>
        <dbReference type="EMBL" id="SFK90453.1"/>
    </source>
</evidence>
<dbReference type="Proteomes" id="UP000198915">
    <property type="component" value="Unassembled WGS sequence"/>
</dbReference>
<organism evidence="1 2">
    <name type="scientific">Brevibacillus centrosporus</name>
    <dbReference type="NCBI Taxonomy" id="54910"/>
    <lineage>
        <taxon>Bacteria</taxon>
        <taxon>Bacillati</taxon>
        <taxon>Bacillota</taxon>
        <taxon>Bacilli</taxon>
        <taxon>Bacillales</taxon>
        <taxon>Paenibacillaceae</taxon>
        <taxon>Brevibacillus</taxon>
    </lineage>
</organism>
<dbReference type="AlphaFoldDB" id="A0A1I4DBQ3"/>
<dbReference type="RefSeq" id="WP_092276407.1">
    <property type="nucleotide sequence ID" value="NZ_BJOE01000002.1"/>
</dbReference>
<keyword evidence="2" id="KW-1185">Reference proteome</keyword>
<sequence>MSFPMKKDLVFILLALLLLCTGNTVIATEVTKPVVQPQFAQATVERQLDGQLTFSWQGIGQQIQRGV</sequence>
<gene>
    <name evidence="1" type="ORF">SAMN05518846_12356</name>
</gene>
<reference evidence="2" key="1">
    <citation type="submission" date="2016-10" db="EMBL/GenBank/DDBJ databases">
        <authorList>
            <person name="Varghese N."/>
            <person name="Submissions S."/>
        </authorList>
    </citation>
    <scope>NUCLEOTIDE SEQUENCE [LARGE SCALE GENOMIC DNA]</scope>
    <source>
        <strain evidence="2">OK042</strain>
    </source>
</reference>